<protein>
    <submittedName>
        <fullName evidence="2">Uncharacterized protein</fullName>
    </submittedName>
</protein>
<evidence type="ECO:0000313" key="3">
    <source>
        <dbReference type="Proteomes" id="UP000823388"/>
    </source>
</evidence>
<name>A0A8T0TKB4_PANVG</name>
<feature type="region of interest" description="Disordered" evidence="1">
    <location>
        <begin position="1"/>
        <end position="45"/>
    </location>
</feature>
<dbReference type="Proteomes" id="UP000823388">
    <property type="component" value="Chromosome 4N"/>
</dbReference>
<sequence>MKPHHHLNLNRSSTIHHPPSHSLTQDHPPSHSLTQDHSSSNPHCRKKLPEAQEFVHAKSLFIYMAVSFCYSVSLPQCILILPLPLLFSLVAAVSQFLLHLPCVELRAYYSSSILISLIFFSPPTRRQRPGSWHRHQASRPTASTDHSHIIIEYLLSLLRRGSGLRAPKSLLECSRSPVASTVPGIPAALSVGAAVATWASPRPSSASRVAGSSSIWSSTMARPAHFWTCQKCRPSSLHIVFTCHPRTIWLSYAVFFQLNATCVTVLK</sequence>
<reference evidence="2" key="1">
    <citation type="submission" date="2020-05" db="EMBL/GenBank/DDBJ databases">
        <title>WGS assembly of Panicum virgatum.</title>
        <authorList>
            <person name="Lovell J.T."/>
            <person name="Jenkins J."/>
            <person name="Shu S."/>
            <person name="Juenger T.E."/>
            <person name="Schmutz J."/>
        </authorList>
    </citation>
    <scope>NUCLEOTIDE SEQUENCE</scope>
    <source>
        <strain evidence="2">AP13</strain>
    </source>
</reference>
<proteinExistence type="predicted"/>
<comment type="caution">
    <text evidence="2">The sequence shown here is derived from an EMBL/GenBank/DDBJ whole genome shotgun (WGS) entry which is preliminary data.</text>
</comment>
<gene>
    <name evidence="2" type="ORF">PVAP13_4NG317800</name>
</gene>
<evidence type="ECO:0000256" key="1">
    <source>
        <dbReference type="SAM" id="MobiDB-lite"/>
    </source>
</evidence>
<keyword evidence="3" id="KW-1185">Reference proteome</keyword>
<dbReference type="AlphaFoldDB" id="A0A8T0TKB4"/>
<feature type="compositionally biased region" description="Polar residues" evidence="1">
    <location>
        <begin position="9"/>
        <end position="42"/>
    </location>
</feature>
<organism evidence="2 3">
    <name type="scientific">Panicum virgatum</name>
    <name type="common">Blackwell switchgrass</name>
    <dbReference type="NCBI Taxonomy" id="38727"/>
    <lineage>
        <taxon>Eukaryota</taxon>
        <taxon>Viridiplantae</taxon>
        <taxon>Streptophyta</taxon>
        <taxon>Embryophyta</taxon>
        <taxon>Tracheophyta</taxon>
        <taxon>Spermatophyta</taxon>
        <taxon>Magnoliopsida</taxon>
        <taxon>Liliopsida</taxon>
        <taxon>Poales</taxon>
        <taxon>Poaceae</taxon>
        <taxon>PACMAD clade</taxon>
        <taxon>Panicoideae</taxon>
        <taxon>Panicodae</taxon>
        <taxon>Paniceae</taxon>
        <taxon>Panicinae</taxon>
        <taxon>Panicum</taxon>
        <taxon>Panicum sect. Hiantes</taxon>
    </lineage>
</organism>
<evidence type="ECO:0000313" key="2">
    <source>
        <dbReference type="EMBL" id="KAG2608409.1"/>
    </source>
</evidence>
<dbReference type="EMBL" id="CM029044">
    <property type="protein sequence ID" value="KAG2608409.1"/>
    <property type="molecule type" value="Genomic_DNA"/>
</dbReference>
<accession>A0A8T0TKB4</accession>